<dbReference type="EMBL" id="GG738919">
    <property type="protein sequence ID" value="EFC37377.1"/>
    <property type="molecule type" value="Genomic_DNA"/>
</dbReference>
<dbReference type="SUPFAM" id="SSF53335">
    <property type="entry name" value="S-adenosyl-L-methionine-dependent methyltransferases"/>
    <property type="match status" value="1"/>
</dbReference>
<dbReference type="VEuPathDB" id="AmoebaDB:NAEGRDRAFT_74947"/>
<dbReference type="CDD" id="cd02440">
    <property type="entry name" value="AdoMet_MTases"/>
    <property type="match status" value="1"/>
</dbReference>
<dbReference type="Pfam" id="PF13847">
    <property type="entry name" value="Methyltransf_31"/>
    <property type="match status" value="1"/>
</dbReference>
<evidence type="ECO:0000313" key="9">
    <source>
        <dbReference type="Proteomes" id="UP000006671"/>
    </source>
</evidence>
<keyword evidence="9" id="KW-1185">Reference proteome</keyword>
<dbReference type="PANTHER" id="PTHR43675:SF30">
    <property type="entry name" value="CYCLOPROPANE-FATTY-ACYL-PHOSPHOLIPID SYNTHASE"/>
    <property type="match status" value="1"/>
</dbReference>
<evidence type="ECO:0000256" key="3">
    <source>
        <dbReference type="ARBA" id="ARBA00034545"/>
    </source>
</evidence>
<evidence type="ECO:0000256" key="1">
    <source>
        <dbReference type="ARBA" id="ARBA00034487"/>
    </source>
</evidence>
<dbReference type="GO" id="GO:0030791">
    <property type="term" value="F:arsenite methyltransferase activity"/>
    <property type="evidence" value="ECO:0007669"/>
    <property type="project" value="UniProtKB-EC"/>
</dbReference>
<feature type="domain" description="Methyltransferase" evidence="7">
    <location>
        <begin position="63"/>
        <end position="208"/>
    </location>
</feature>
<comment type="catalytic activity">
    <reaction evidence="4">
        <text>arsenic triglutathione + [thioredoxin]-dithiol + S-adenosyl-L-methionine + 2 H2O = methylarsonous acid + [thioredoxin]-disulfide + 3 glutathione + S-adenosyl-L-homocysteine + H(+)</text>
        <dbReference type="Rhea" id="RHEA:69460"/>
        <dbReference type="Rhea" id="RHEA-COMP:10698"/>
        <dbReference type="Rhea" id="RHEA-COMP:10700"/>
        <dbReference type="ChEBI" id="CHEBI:15377"/>
        <dbReference type="ChEBI" id="CHEBI:15378"/>
        <dbReference type="ChEBI" id="CHEBI:17826"/>
        <dbReference type="ChEBI" id="CHEBI:29950"/>
        <dbReference type="ChEBI" id="CHEBI:50058"/>
        <dbReference type="ChEBI" id="CHEBI:57856"/>
        <dbReference type="ChEBI" id="CHEBI:57925"/>
        <dbReference type="ChEBI" id="CHEBI:59789"/>
        <dbReference type="ChEBI" id="CHEBI:183640"/>
        <dbReference type="EC" id="2.1.1.137"/>
    </reaction>
</comment>
<dbReference type="InterPro" id="IPR029063">
    <property type="entry name" value="SAM-dependent_MTases_sf"/>
</dbReference>
<dbReference type="EC" id="2.1.1.137" evidence="2"/>
<proteinExistence type="inferred from homology"/>
<dbReference type="InterPro" id="IPR025714">
    <property type="entry name" value="Methyltranfer_dom"/>
</dbReference>
<dbReference type="GeneID" id="8853727"/>
<dbReference type="OrthoDB" id="8300214at2759"/>
<dbReference type="PANTHER" id="PTHR43675">
    <property type="entry name" value="ARSENITE METHYLTRANSFERASE"/>
    <property type="match status" value="1"/>
</dbReference>
<evidence type="ECO:0000256" key="6">
    <source>
        <dbReference type="ARBA" id="ARBA00048428"/>
    </source>
</evidence>
<name>D2W0Q9_NAEGR</name>
<dbReference type="InParanoid" id="D2W0Q9"/>
<reference evidence="8 9" key="1">
    <citation type="journal article" date="2010" name="Cell">
        <title>The genome of Naegleria gruberi illuminates early eukaryotic versatility.</title>
        <authorList>
            <person name="Fritz-Laylin L.K."/>
            <person name="Prochnik S.E."/>
            <person name="Ginger M.L."/>
            <person name="Dacks J.B."/>
            <person name="Carpenter M.L."/>
            <person name="Field M.C."/>
            <person name="Kuo A."/>
            <person name="Paredez A."/>
            <person name="Chapman J."/>
            <person name="Pham J."/>
            <person name="Shu S."/>
            <person name="Neupane R."/>
            <person name="Cipriano M."/>
            <person name="Mancuso J."/>
            <person name="Tu H."/>
            <person name="Salamov A."/>
            <person name="Lindquist E."/>
            <person name="Shapiro H."/>
            <person name="Lucas S."/>
            <person name="Grigoriev I.V."/>
            <person name="Cande W.Z."/>
            <person name="Fulton C."/>
            <person name="Rokhsar D.S."/>
            <person name="Dawson S.C."/>
        </authorList>
    </citation>
    <scope>NUCLEOTIDE SEQUENCE [LARGE SCALE GENOMIC DNA]</scope>
    <source>
        <strain evidence="8 9">NEG-M</strain>
    </source>
</reference>
<dbReference type="OMA" id="PQYCHLN"/>
<evidence type="ECO:0000256" key="4">
    <source>
        <dbReference type="ARBA" id="ARBA00047941"/>
    </source>
</evidence>
<organism evidence="9">
    <name type="scientific">Naegleria gruberi</name>
    <name type="common">Amoeba</name>
    <dbReference type="NCBI Taxonomy" id="5762"/>
    <lineage>
        <taxon>Eukaryota</taxon>
        <taxon>Discoba</taxon>
        <taxon>Heterolobosea</taxon>
        <taxon>Tetramitia</taxon>
        <taxon>Eutetramitia</taxon>
        <taxon>Vahlkampfiidae</taxon>
        <taxon>Naegleria</taxon>
    </lineage>
</organism>
<dbReference type="Gene3D" id="3.40.50.150">
    <property type="entry name" value="Vaccinia Virus protein VP39"/>
    <property type="match status" value="1"/>
</dbReference>
<accession>D2W0Q9</accession>
<gene>
    <name evidence="8" type="ORF">NAEGRDRAFT_74947</name>
</gene>
<dbReference type="AlphaFoldDB" id="D2W0Q9"/>
<dbReference type="InterPro" id="IPR026669">
    <property type="entry name" value="Arsenite_MeTrfase-like"/>
</dbReference>
<dbReference type="Proteomes" id="UP000006671">
    <property type="component" value="Unassembled WGS sequence"/>
</dbReference>
<sequence>MESIYDSIKEHYSNKQSNEALISNSCFLASKPHLLIQKYLGLIPAEVHEKFYGCGSAVPLGIKGLTVLDLGSGIGRDVFLASIIVGEQGKVIGVDMTKSQVEQAREFTPKFIESIKNANMNIAKIEFHEGLIEELDQIPGVTSESIDLITSNCVINLSPKKEQVLRQVYKVLKFGGEFVFSDIYSDRKIHPAAREKLSILGSCIGTVYYVNDFLNTCRKIGFDVIRENSELTEEDYGNVITYKGSIEGYPTCYKFDNKLEFESGKPTSVSGNVASAIEESAWLSNHFVQFPNKREFHYGEFKESSIGQVEVKQVTFQIPTCCLKP</sequence>
<comment type="similarity">
    <text evidence="1">Belongs to the methyltransferase superfamily. Arsenite methyltransferase family.</text>
</comment>
<dbReference type="RefSeq" id="XP_002670121.1">
    <property type="nucleotide sequence ID" value="XM_002670075.1"/>
</dbReference>
<dbReference type="STRING" id="5762.D2W0Q9"/>
<dbReference type="KEGG" id="ngr:NAEGRDRAFT_74947"/>
<evidence type="ECO:0000259" key="7">
    <source>
        <dbReference type="Pfam" id="PF13847"/>
    </source>
</evidence>
<evidence type="ECO:0000313" key="8">
    <source>
        <dbReference type="EMBL" id="EFC37377.1"/>
    </source>
</evidence>
<dbReference type="eggNOG" id="ENOG502QQD6">
    <property type="taxonomic scope" value="Eukaryota"/>
</dbReference>
<comment type="catalytic activity">
    <reaction evidence="6">
        <text>arsenic triglutathione + 3 [thioredoxin]-dithiol + 3 S-adenosyl-L-methionine = trimethylarsine + 3 [thioredoxin]-disulfide + 3 glutathione + 3 S-adenosyl-L-homocysteine + 3 H(+)</text>
        <dbReference type="Rhea" id="RHEA:69432"/>
        <dbReference type="Rhea" id="RHEA-COMP:10698"/>
        <dbReference type="Rhea" id="RHEA-COMP:10700"/>
        <dbReference type="ChEBI" id="CHEBI:15378"/>
        <dbReference type="ChEBI" id="CHEBI:27130"/>
        <dbReference type="ChEBI" id="CHEBI:29950"/>
        <dbReference type="ChEBI" id="CHEBI:50058"/>
        <dbReference type="ChEBI" id="CHEBI:57856"/>
        <dbReference type="ChEBI" id="CHEBI:57925"/>
        <dbReference type="ChEBI" id="CHEBI:59789"/>
        <dbReference type="ChEBI" id="CHEBI:183640"/>
        <dbReference type="EC" id="2.1.1.137"/>
    </reaction>
</comment>
<evidence type="ECO:0000256" key="2">
    <source>
        <dbReference type="ARBA" id="ARBA00034521"/>
    </source>
</evidence>
<protein>
    <recommendedName>
        <fullName evidence="3">Arsenite methyltransferase</fullName>
        <ecNumber evidence="2">2.1.1.137</ecNumber>
    </recommendedName>
</protein>
<evidence type="ECO:0000256" key="5">
    <source>
        <dbReference type="ARBA" id="ARBA00047943"/>
    </source>
</evidence>
<comment type="catalytic activity">
    <reaction evidence="5">
        <text>arsenic triglutathione + 2 [thioredoxin]-dithiol + 2 S-adenosyl-L-methionine + H2O = dimethylarsinous acid + 2 [thioredoxin]-disulfide + 3 glutathione + 2 S-adenosyl-L-homocysteine + 2 H(+)</text>
        <dbReference type="Rhea" id="RHEA:69464"/>
        <dbReference type="Rhea" id="RHEA-COMP:10698"/>
        <dbReference type="Rhea" id="RHEA-COMP:10700"/>
        <dbReference type="ChEBI" id="CHEBI:15377"/>
        <dbReference type="ChEBI" id="CHEBI:15378"/>
        <dbReference type="ChEBI" id="CHEBI:23808"/>
        <dbReference type="ChEBI" id="CHEBI:29950"/>
        <dbReference type="ChEBI" id="CHEBI:50058"/>
        <dbReference type="ChEBI" id="CHEBI:57856"/>
        <dbReference type="ChEBI" id="CHEBI:57925"/>
        <dbReference type="ChEBI" id="CHEBI:59789"/>
        <dbReference type="ChEBI" id="CHEBI:183640"/>
        <dbReference type="EC" id="2.1.1.137"/>
    </reaction>
</comment>